<protein>
    <recommendedName>
        <fullName evidence="2">Inhibitor of growth protein N-terminal histone-binding domain-containing protein</fullName>
    </recommendedName>
</protein>
<feature type="compositionally biased region" description="Low complexity" evidence="1">
    <location>
        <begin position="11"/>
        <end position="32"/>
    </location>
</feature>
<feature type="compositionally biased region" description="Polar residues" evidence="1">
    <location>
        <begin position="33"/>
        <end position="48"/>
    </location>
</feature>
<dbReference type="GO" id="GO:0000785">
    <property type="term" value="C:chromatin"/>
    <property type="evidence" value="ECO:0007669"/>
    <property type="project" value="UniProtKB-ARBA"/>
</dbReference>
<evidence type="ECO:0000313" key="4">
    <source>
        <dbReference type="Proteomes" id="UP000038010"/>
    </source>
</evidence>
<dbReference type="InterPro" id="IPR024610">
    <property type="entry name" value="ING_N_histone-binding"/>
</dbReference>
<feature type="compositionally biased region" description="Polar residues" evidence="1">
    <location>
        <begin position="467"/>
        <end position="478"/>
    </location>
</feature>
<dbReference type="EMBL" id="LFJN01000005">
    <property type="protein sequence ID" value="KPI43188.1"/>
    <property type="molecule type" value="Genomic_DNA"/>
</dbReference>
<evidence type="ECO:0000259" key="2">
    <source>
        <dbReference type="SMART" id="SM01408"/>
    </source>
</evidence>
<feature type="region of interest" description="Disordered" evidence="1">
    <location>
        <begin position="445"/>
        <end position="597"/>
    </location>
</feature>
<proteinExistence type="predicted"/>
<comment type="caution">
    <text evidence="3">The sequence shown here is derived from an EMBL/GenBank/DDBJ whole genome shotgun (WGS) entry which is preliminary data.</text>
</comment>
<dbReference type="OrthoDB" id="4173905at2759"/>
<dbReference type="STRING" id="1664694.A0A0N0NPW0"/>
<feature type="compositionally biased region" description="Low complexity" evidence="1">
    <location>
        <begin position="400"/>
        <end position="417"/>
    </location>
</feature>
<dbReference type="VEuPathDB" id="FungiDB:AB675_6971"/>
<sequence>MATTYAPALGTSSMRSTARTTRTNPTRTSKTNGSSLRQYSLNSLQPPTAQDGPEPHGFYPAIQYFTDAIAALPREVRRHVSLLKEVDAKAWQPEEHLQILLTQCNAIQPTLPLPQTFAYSAAPSTTNLVEDPTQISATNSIAGAVADGASQVSTASHVSLQRRQVFAALRQNLTHNMQTMDEKNHVINNANEELTHHIRRLNTGTATGTSRRDNNLAIMHENEVAQRSESRREAVAAKTKQRLDRLAQMDGGSVDPKNSKKRNLVREDTRANDSASEIAGLGIAVGKGKKGARAGAVAMEKSLSVAVGARAMSREPSQQDGTKKRKAPAGAGAVARKRVNAAADSPRLASSPLASTFPKDAYKRSPALAAAKPVSARARQNSTQTEPHARSKNAAPGKLTANNNAAASSSKGTAAGKVTTEKAAADRKLEVATAMAKDFLADRARRDSDTAGKPYPTLASKARDADNASTKGGSSPRLSTAGLDRTEALVSTSANGNTAAAKAKRPARPRPKYDGLHDSLSPKGLPPKRLHKKSGSIVTLGGSQGNGAPQRLKEESSMDGRLQRSNSGRSVNSRSGIATPIDAEMSDDEDPAELGGDTKVVAAVQITK</sequence>
<dbReference type="GeneID" id="28739180"/>
<evidence type="ECO:0000256" key="1">
    <source>
        <dbReference type="SAM" id="MobiDB-lite"/>
    </source>
</evidence>
<dbReference type="RefSeq" id="XP_018003151.1">
    <property type="nucleotide sequence ID" value="XM_018147301.1"/>
</dbReference>
<reference evidence="3 4" key="1">
    <citation type="submission" date="2015-06" db="EMBL/GenBank/DDBJ databases">
        <title>Draft genome of the ant-associated black yeast Phialophora attae CBS 131958.</title>
        <authorList>
            <person name="Moreno L.F."/>
            <person name="Stielow B.J."/>
            <person name="de Hoog S."/>
            <person name="Vicente V.A."/>
            <person name="Weiss V.A."/>
            <person name="de Vries M."/>
            <person name="Cruz L.M."/>
            <person name="Souza E.M."/>
        </authorList>
    </citation>
    <scope>NUCLEOTIDE SEQUENCE [LARGE SCALE GENOMIC DNA]</scope>
    <source>
        <strain evidence="3 4">CBS 131958</strain>
    </source>
</reference>
<feature type="domain" description="Inhibitor of growth protein N-terminal histone-binding" evidence="2">
    <location>
        <begin position="61"/>
        <end position="208"/>
    </location>
</feature>
<keyword evidence="4" id="KW-1185">Reference proteome</keyword>
<dbReference type="AlphaFoldDB" id="A0A0N0NPW0"/>
<organism evidence="3 4">
    <name type="scientific">Cyphellophora attinorum</name>
    <dbReference type="NCBI Taxonomy" id="1664694"/>
    <lineage>
        <taxon>Eukaryota</taxon>
        <taxon>Fungi</taxon>
        <taxon>Dikarya</taxon>
        <taxon>Ascomycota</taxon>
        <taxon>Pezizomycotina</taxon>
        <taxon>Eurotiomycetes</taxon>
        <taxon>Chaetothyriomycetidae</taxon>
        <taxon>Chaetothyriales</taxon>
        <taxon>Cyphellophoraceae</taxon>
        <taxon>Cyphellophora</taxon>
    </lineage>
</organism>
<dbReference type="SMART" id="SM01408">
    <property type="entry name" value="ING"/>
    <property type="match status" value="1"/>
</dbReference>
<dbReference type="Gene3D" id="6.10.140.1740">
    <property type="match status" value="1"/>
</dbReference>
<feature type="compositionally biased region" description="Basic and acidic residues" evidence="1">
    <location>
        <begin position="551"/>
        <end position="562"/>
    </location>
</feature>
<name>A0A0N0NPW0_9EURO</name>
<feature type="region of interest" description="Disordered" evidence="1">
    <location>
        <begin position="248"/>
        <end position="273"/>
    </location>
</feature>
<feature type="region of interest" description="Disordered" evidence="1">
    <location>
        <begin position="1"/>
        <end position="56"/>
    </location>
</feature>
<dbReference type="Proteomes" id="UP000038010">
    <property type="component" value="Unassembled WGS sequence"/>
</dbReference>
<feature type="compositionally biased region" description="Low complexity" evidence="1">
    <location>
        <begin position="564"/>
        <end position="576"/>
    </location>
</feature>
<evidence type="ECO:0000313" key="3">
    <source>
        <dbReference type="EMBL" id="KPI43188.1"/>
    </source>
</evidence>
<feature type="compositionally biased region" description="Polar residues" evidence="1">
    <location>
        <begin position="489"/>
        <end position="498"/>
    </location>
</feature>
<accession>A0A0N0NPW0</accession>
<feature type="region of interest" description="Disordered" evidence="1">
    <location>
        <begin position="309"/>
        <end position="424"/>
    </location>
</feature>
<dbReference type="Pfam" id="PF12998">
    <property type="entry name" value="ING"/>
    <property type="match status" value="2"/>
</dbReference>
<gene>
    <name evidence="3" type="ORF">AB675_6971</name>
</gene>